<reference evidence="1" key="1">
    <citation type="thesis" date="2020" institute="ProQuest LLC" country="789 East Eisenhower Parkway, Ann Arbor, MI, USA">
        <title>Comparative Genomics and Chromosome Evolution.</title>
        <authorList>
            <person name="Mudd A.B."/>
        </authorList>
    </citation>
    <scope>NUCLEOTIDE SEQUENCE</scope>
    <source>
        <strain evidence="1">237g6f4</strain>
        <tissue evidence="1">Blood</tissue>
    </source>
</reference>
<name>A0AAV6ZJJ7_ENGPU</name>
<protein>
    <submittedName>
        <fullName evidence="1">Uncharacterized protein</fullName>
    </submittedName>
</protein>
<dbReference type="Proteomes" id="UP000824782">
    <property type="component" value="Unassembled WGS sequence"/>
</dbReference>
<proteinExistence type="predicted"/>
<organism evidence="1 2">
    <name type="scientific">Engystomops pustulosus</name>
    <name type="common">Tungara frog</name>
    <name type="synonym">Physalaemus pustulosus</name>
    <dbReference type="NCBI Taxonomy" id="76066"/>
    <lineage>
        <taxon>Eukaryota</taxon>
        <taxon>Metazoa</taxon>
        <taxon>Chordata</taxon>
        <taxon>Craniata</taxon>
        <taxon>Vertebrata</taxon>
        <taxon>Euteleostomi</taxon>
        <taxon>Amphibia</taxon>
        <taxon>Batrachia</taxon>
        <taxon>Anura</taxon>
        <taxon>Neobatrachia</taxon>
        <taxon>Hyloidea</taxon>
        <taxon>Leptodactylidae</taxon>
        <taxon>Leiuperinae</taxon>
        <taxon>Engystomops</taxon>
    </lineage>
</organism>
<comment type="caution">
    <text evidence="1">The sequence shown here is derived from an EMBL/GenBank/DDBJ whole genome shotgun (WGS) entry which is preliminary data.</text>
</comment>
<dbReference type="AlphaFoldDB" id="A0AAV6ZJJ7"/>
<evidence type="ECO:0000313" key="2">
    <source>
        <dbReference type="Proteomes" id="UP000824782"/>
    </source>
</evidence>
<gene>
    <name evidence="1" type="ORF">GDO81_021852</name>
</gene>
<keyword evidence="2" id="KW-1185">Reference proteome</keyword>
<sequence>MVCKRHGWTKIVKKSCVPSPTAAQGHCIFKFLVLKLAIKLCLQQSPTGTALHIDQISSQNPRAGITYISRRACTYPPPMGAQTITL</sequence>
<accession>A0AAV6ZJJ7</accession>
<dbReference type="EMBL" id="WNYA01000209">
    <property type="protein sequence ID" value="KAG8549251.1"/>
    <property type="molecule type" value="Genomic_DNA"/>
</dbReference>
<evidence type="ECO:0000313" key="1">
    <source>
        <dbReference type="EMBL" id="KAG8549251.1"/>
    </source>
</evidence>